<evidence type="ECO:0000313" key="2">
    <source>
        <dbReference type="EMBL" id="QRD85096.1"/>
    </source>
</evidence>
<sequence length="101" mass="11122">MVRTGAGTVRAELATTSASTWSYLMVVMYWTESGEVLATLLLLLVLLLPLFFFLMEGRWRSGRQVGSHTCWLPRVGSCKAVGIILVTGITAFRVFGQHDGD</sequence>
<dbReference type="EMBL" id="CP044621">
    <property type="protein sequence ID" value="QRD85096.1"/>
    <property type="molecule type" value="Genomic_DNA"/>
</dbReference>
<keyword evidence="1" id="KW-1133">Transmembrane helix</keyword>
<keyword evidence="1" id="KW-0812">Transmembrane</keyword>
<organism evidence="2 3">
    <name type="scientific">Aspergillus flavus (strain ATCC 200026 / FGSC A1120 / IAM 13836 / NRRL 3357 / JCM 12722 / SRRC 167)</name>
    <dbReference type="NCBI Taxonomy" id="332952"/>
    <lineage>
        <taxon>Eukaryota</taxon>
        <taxon>Fungi</taxon>
        <taxon>Dikarya</taxon>
        <taxon>Ascomycota</taxon>
        <taxon>Pezizomycotina</taxon>
        <taxon>Eurotiomycetes</taxon>
        <taxon>Eurotiomycetidae</taxon>
        <taxon>Eurotiales</taxon>
        <taxon>Aspergillaceae</taxon>
        <taxon>Aspergillus</taxon>
        <taxon>Aspergillus subgen. Circumdati</taxon>
    </lineage>
</organism>
<feature type="transmembrane region" description="Helical" evidence="1">
    <location>
        <begin position="76"/>
        <end position="95"/>
    </location>
</feature>
<keyword evidence="3" id="KW-1185">Reference proteome</keyword>
<evidence type="ECO:0000313" key="3">
    <source>
        <dbReference type="Proteomes" id="UP000596276"/>
    </source>
</evidence>
<gene>
    <name evidence="2" type="ORF">F9C07_1723760</name>
</gene>
<evidence type="ECO:0000256" key="1">
    <source>
        <dbReference type="SAM" id="Phobius"/>
    </source>
</evidence>
<reference evidence="3" key="1">
    <citation type="journal article" date="2021" name="G3 (Bethesda)">
        <title>Chromosome assembled and annotated genome sequence of Aspergillus flavus NRRL 3357.</title>
        <authorList>
            <person name="Skerker J.M."/>
            <person name="Pianalto K.M."/>
            <person name="Mondo S.J."/>
            <person name="Yang K."/>
            <person name="Arkin A.P."/>
            <person name="Keller N.P."/>
            <person name="Grigoriev I.V."/>
            <person name="Louise Glass N.L."/>
        </authorList>
    </citation>
    <scope>NUCLEOTIDE SEQUENCE [LARGE SCALE GENOMIC DNA]</scope>
    <source>
        <strain evidence="3">ATCC 200026 / FGSC A1120 / IAM 13836 / NRRL 3357 / JCM 12722 / SRRC 167</strain>
    </source>
</reference>
<dbReference type="Proteomes" id="UP000596276">
    <property type="component" value="Chromosome 5"/>
</dbReference>
<protein>
    <submittedName>
        <fullName evidence="2">Uncharacterized protein</fullName>
    </submittedName>
</protein>
<dbReference type="AlphaFoldDB" id="A0A7U2MJY4"/>
<name>A0A7U2MJY4_ASPFN</name>
<proteinExistence type="predicted"/>
<dbReference type="VEuPathDB" id="FungiDB:F9C07_1723760"/>
<accession>A0A7U2MJY4</accession>
<feature type="transmembrane region" description="Helical" evidence="1">
    <location>
        <begin position="36"/>
        <end position="55"/>
    </location>
</feature>
<keyword evidence="1" id="KW-0472">Membrane</keyword>
<feature type="transmembrane region" description="Helical" evidence="1">
    <location>
        <begin position="12"/>
        <end position="30"/>
    </location>
</feature>